<evidence type="ECO:0000313" key="3">
    <source>
        <dbReference type="EMBL" id="MDJ1184961.1"/>
    </source>
</evidence>
<dbReference type="Pfam" id="PF21001">
    <property type="entry name" value="YqiJ_N"/>
    <property type="match status" value="1"/>
</dbReference>
<proteinExistence type="predicted"/>
<feature type="transmembrane region" description="Helical" evidence="1">
    <location>
        <begin position="76"/>
        <end position="98"/>
    </location>
</feature>
<keyword evidence="1" id="KW-0472">Membrane</keyword>
<accession>A0ABT7C0I5</accession>
<dbReference type="EMBL" id="JAQOSQ010000023">
    <property type="protein sequence ID" value="MDJ1184961.1"/>
    <property type="molecule type" value="Genomic_DNA"/>
</dbReference>
<keyword evidence="1" id="KW-1133">Transmembrane helix</keyword>
<feature type="domain" description="Inner membrane protein YqiJ N-terminal" evidence="2">
    <location>
        <begin position="14"/>
        <end position="111"/>
    </location>
</feature>
<dbReference type="InterPro" id="IPR048376">
    <property type="entry name" value="YqiJ_N"/>
</dbReference>
<feature type="transmembrane region" description="Helical" evidence="1">
    <location>
        <begin position="104"/>
        <end position="125"/>
    </location>
</feature>
<protein>
    <submittedName>
        <fullName evidence="3">DUF1449 family protein</fullName>
    </submittedName>
</protein>
<evidence type="ECO:0000259" key="2">
    <source>
        <dbReference type="Pfam" id="PF21001"/>
    </source>
</evidence>
<sequence length="222" mass="23604">MVFDLAHLPYWIFLGVGVLLFLLVIFSGGDDSDVDIDGDVEVDVDVDADADVDVDADANFSALQALGWLGVGQAPLLLLLAIDFTLWGLIGWILNLLLGLPGGLLGNGVLIVSLTLSLLAGSAIAKPIGKMFASFSEDASSDRLVGCTGTVVSQILPKQPTVQIGQVDVTDSSNNLVSINVRVPDWASVTPQRGEKVVIIEYCESFYLAIAKDSTDEQRWLG</sequence>
<name>A0ABT7C0I5_9CYAN</name>
<reference evidence="3 4" key="1">
    <citation type="submission" date="2023-01" db="EMBL/GenBank/DDBJ databases">
        <title>Novel diversity within Roseofilum (Cyanobacteria; Desertifilaceae) from marine benthic mats with descriptions of four novel species.</title>
        <authorList>
            <person name="Wang Y."/>
            <person name="Berthold D.E."/>
            <person name="Hu J."/>
            <person name="Lefler F.W."/>
            <person name="Laughinghouse H.D. IV."/>
        </authorList>
    </citation>
    <scope>NUCLEOTIDE SEQUENCE [LARGE SCALE GENOMIC DNA]</scope>
    <source>
        <strain evidence="3 4">BLCC-M143</strain>
    </source>
</reference>
<organism evidence="3 4">
    <name type="scientific">Roseofilum casamattae BLCC-M143</name>
    <dbReference type="NCBI Taxonomy" id="3022442"/>
    <lineage>
        <taxon>Bacteria</taxon>
        <taxon>Bacillati</taxon>
        <taxon>Cyanobacteriota</taxon>
        <taxon>Cyanophyceae</taxon>
        <taxon>Desertifilales</taxon>
        <taxon>Desertifilaceae</taxon>
        <taxon>Roseofilum</taxon>
        <taxon>Roseofilum casamattae</taxon>
    </lineage>
</organism>
<keyword evidence="4" id="KW-1185">Reference proteome</keyword>
<evidence type="ECO:0000313" key="4">
    <source>
        <dbReference type="Proteomes" id="UP001232992"/>
    </source>
</evidence>
<dbReference type="Proteomes" id="UP001232992">
    <property type="component" value="Unassembled WGS sequence"/>
</dbReference>
<gene>
    <name evidence="3" type="ORF">PMH09_17370</name>
</gene>
<comment type="caution">
    <text evidence="3">The sequence shown here is derived from an EMBL/GenBank/DDBJ whole genome shotgun (WGS) entry which is preliminary data.</text>
</comment>
<keyword evidence="1" id="KW-0812">Transmembrane</keyword>
<evidence type="ECO:0000256" key="1">
    <source>
        <dbReference type="SAM" id="Phobius"/>
    </source>
</evidence>
<feature type="transmembrane region" description="Helical" evidence="1">
    <location>
        <begin position="6"/>
        <end position="26"/>
    </location>
</feature>